<dbReference type="Proteomes" id="UP000439752">
    <property type="component" value="Unassembled WGS sequence"/>
</dbReference>
<keyword evidence="1" id="KW-0812">Transmembrane</keyword>
<dbReference type="InterPro" id="IPR014529">
    <property type="entry name" value="UCP026631"/>
</dbReference>
<sequence length="483" mass="56261">MTRRVHPLFILMSTLTHLRSTVIPLAFLLFNDLKNDGFGWYTIIGFSVFCLVLLISGITSWYFYTFTIDDQAIRVNKGVFRKSERTTQRRRIESVGINQNLLERLLGLATLSVETSSEGGEPEVELKGVRLAFATSLKSTIKEEDEQIEQIEATDSFRVSLSDLFFAGALSGRLGLALVGFFAGYQLIDQYIEKYIDRVFNELAHLSLVLLIGIGLLVLLFAYIGSIVVYVVRYGSFEATLKDKRLTIRYGLLNRTEVIFHQDKVQSLFIEENWIKRRFKRAHLSLNVISANGKEEQMLLHPFIRESEIDAFLDRFLPRFKRVKPMQHATDRGFFYVIRWRLVRYIVLFSAINASLVYFLTSPLKWISMLLYLILPLYYVVARTGYRNTCYGFEQELFVLRRQLVNRETIYAPRLKIEALSGHVSRFLEQKDLLKFEINLRGKGHLNAGYFTHKQFEDVRTWYQRSFLKTDRAEAGDIRYDNE</sequence>
<dbReference type="PANTHER" id="PTHR34473">
    <property type="entry name" value="UPF0699 TRANSMEMBRANE PROTEIN YDBS"/>
    <property type="match status" value="1"/>
</dbReference>
<dbReference type="RefSeq" id="WP_159173565.1">
    <property type="nucleotide sequence ID" value="NZ_LR732312.1"/>
</dbReference>
<feature type="transmembrane region" description="Helical" evidence="1">
    <location>
        <begin position="342"/>
        <end position="360"/>
    </location>
</feature>
<evidence type="ECO:0000313" key="3">
    <source>
        <dbReference type="EMBL" id="VWX37566.1"/>
    </source>
</evidence>
<dbReference type="AlphaFoldDB" id="A0A653IFB4"/>
<feature type="transmembrane region" description="Helical" evidence="1">
    <location>
        <begin position="208"/>
        <end position="232"/>
    </location>
</feature>
<dbReference type="EMBL" id="CABWKQ010000026">
    <property type="protein sequence ID" value="VWX37566.1"/>
    <property type="molecule type" value="Genomic_DNA"/>
</dbReference>
<feature type="domain" description="YdbS-like PH" evidence="2">
    <location>
        <begin position="237"/>
        <end position="314"/>
    </location>
</feature>
<evidence type="ECO:0000313" key="4">
    <source>
        <dbReference type="Proteomes" id="UP000439752"/>
    </source>
</evidence>
<gene>
    <name evidence="3" type="ORF">EXIGUO9Y_320005</name>
</gene>
<protein>
    <recommendedName>
        <fullName evidence="2">YdbS-like PH domain-containing protein</fullName>
    </recommendedName>
</protein>
<feature type="domain" description="YdbS-like PH" evidence="2">
    <location>
        <begin position="61"/>
        <end position="136"/>
    </location>
</feature>
<proteinExistence type="predicted"/>
<dbReference type="PANTHER" id="PTHR34473:SF2">
    <property type="entry name" value="UPF0699 TRANSMEMBRANE PROTEIN YDBT"/>
    <property type="match status" value="1"/>
</dbReference>
<reference evidence="3 4" key="1">
    <citation type="submission" date="2019-10" db="EMBL/GenBank/DDBJ databases">
        <authorList>
            <person name="Karimi E."/>
        </authorList>
    </citation>
    <scope>NUCLEOTIDE SEQUENCE [LARGE SCALE GENOMIC DNA]</scope>
    <source>
        <strain evidence="3">Exiguobacterium sp. 9Y</strain>
    </source>
</reference>
<feature type="transmembrane region" description="Helical" evidence="1">
    <location>
        <begin position="164"/>
        <end position="188"/>
    </location>
</feature>
<feature type="transmembrane region" description="Helical" evidence="1">
    <location>
        <begin position="40"/>
        <end position="64"/>
    </location>
</feature>
<feature type="transmembrane region" description="Helical" evidence="1">
    <location>
        <begin position="366"/>
        <end position="382"/>
    </location>
</feature>
<accession>A0A653IFB4</accession>
<dbReference type="InterPro" id="IPR005182">
    <property type="entry name" value="YdbS-like_PH"/>
</dbReference>
<feature type="transmembrane region" description="Helical" evidence="1">
    <location>
        <begin position="7"/>
        <end position="28"/>
    </location>
</feature>
<dbReference type="Pfam" id="PF03703">
    <property type="entry name" value="bPH_2"/>
    <property type="match status" value="2"/>
</dbReference>
<organism evidence="3 4">
    <name type="scientific">Exiguobacterium oxidotolerans</name>
    <dbReference type="NCBI Taxonomy" id="223958"/>
    <lineage>
        <taxon>Bacteria</taxon>
        <taxon>Bacillati</taxon>
        <taxon>Bacillota</taxon>
        <taxon>Bacilli</taxon>
        <taxon>Bacillales</taxon>
        <taxon>Bacillales Family XII. Incertae Sedis</taxon>
        <taxon>Exiguobacterium</taxon>
    </lineage>
</organism>
<keyword evidence="1" id="KW-0472">Membrane</keyword>
<keyword evidence="4" id="KW-1185">Reference proteome</keyword>
<dbReference type="PIRSF" id="PIRSF026631">
    <property type="entry name" value="UCP026631"/>
    <property type="match status" value="1"/>
</dbReference>
<evidence type="ECO:0000256" key="1">
    <source>
        <dbReference type="SAM" id="Phobius"/>
    </source>
</evidence>
<evidence type="ECO:0000259" key="2">
    <source>
        <dbReference type="Pfam" id="PF03703"/>
    </source>
</evidence>
<keyword evidence="1" id="KW-1133">Transmembrane helix</keyword>
<name>A0A653IFB4_9BACL</name>